<protein>
    <submittedName>
        <fullName evidence="2">Uncharacterized protein</fullName>
    </submittedName>
</protein>
<evidence type="ECO:0000256" key="1">
    <source>
        <dbReference type="SAM" id="Phobius"/>
    </source>
</evidence>
<dbReference type="EMBL" id="BGPR01002731">
    <property type="protein sequence ID" value="GBM78062.1"/>
    <property type="molecule type" value="Genomic_DNA"/>
</dbReference>
<name>A0A4Y2ILH5_ARAVE</name>
<keyword evidence="1" id="KW-0812">Transmembrane</keyword>
<reference evidence="2 3" key="1">
    <citation type="journal article" date="2019" name="Sci. Rep.">
        <title>Orb-weaving spider Araneus ventricosus genome elucidates the spidroin gene catalogue.</title>
        <authorList>
            <person name="Kono N."/>
            <person name="Nakamura H."/>
            <person name="Ohtoshi R."/>
            <person name="Moran D.A.P."/>
            <person name="Shinohara A."/>
            <person name="Yoshida Y."/>
            <person name="Fujiwara M."/>
            <person name="Mori M."/>
            <person name="Tomita M."/>
            <person name="Arakawa K."/>
        </authorList>
    </citation>
    <scope>NUCLEOTIDE SEQUENCE [LARGE SCALE GENOMIC DNA]</scope>
</reference>
<feature type="transmembrane region" description="Helical" evidence="1">
    <location>
        <begin position="44"/>
        <end position="65"/>
    </location>
</feature>
<dbReference type="Proteomes" id="UP000499080">
    <property type="component" value="Unassembled WGS sequence"/>
</dbReference>
<keyword evidence="1" id="KW-1133">Transmembrane helix</keyword>
<proteinExistence type="predicted"/>
<comment type="caution">
    <text evidence="2">The sequence shown here is derived from an EMBL/GenBank/DDBJ whole genome shotgun (WGS) entry which is preliminary data.</text>
</comment>
<feature type="non-terminal residue" evidence="2">
    <location>
        <position position="1"/>
    </location>
</feature>
<accession>A0A4Y2ILH5</accession>
<gene>
    <name evidence="2" type="ORF">AVEN_154023-2_1</name>
</gene>
<organism evidence="2 3">
    <name type="scientific">Araneus ventricosus</name>
    <name type="common">Orbweaver spider</name>
    <name type="synonym">Epeira ventricosa</name>
    <dbReference type="NCBI Taxonomy" id="182803"/>
    <lineage>
        <taxon>Eukaryota</taxon>
        <taxon>Metazoa</taxon>
        <taxon>Ecdysozoa</taxon>
        <taxon>Arthropoda</taxon>
        <taxon>Chelicerata</taxon>
        <taxon>Arachnida</taxon>
        <taxon>Araneae</taxon>
        <taxon>Araneomorphae</taxon>
        <taxon>Entelegynae</taxon>
        <taxon>Araneoidea</taxon>
        <taxon>Araneidae</taxon>
        <taxon>Araneus</taxon>
    </lineage>
</organism>
<dbReference type="AlphaFoldDB" id="A0A4Y2ILH5"/>
<evidence type="ECO:0000313" key="3">
    <source>
        <dbReference type="Proteomes" id="UP000499080"/>
    </source>
</evidence>
<sequence length="112" mass="12893">VDRLEETGFFTKWYDDAFFKAKVKAQVIAVNTARPLVFDDLQGAFYFMGIGAGIGIIALVGENMVRRLIDRKKAEVKRRARKRQKINKAFLHWNASLGRYEWIGNETLTLNV</sequence>
<keyword evidence="3" id="KW-1185">Reference proteome</keyword>
<evidence type="ECO:0000313" key="2">
    <source>
        <dbReference type="EMBL" id="GBM78062.1"/>
    </source>
</evidence>
<keyword evidence="1" id="KW-0472">Membrane</keyword>